<dbReference type="PANTHER" id="PTHR38780:SF1">
    <property type="entry name" value="PROTEIN TUSC"/>
    <property type="match status" value="1"/>
</dbReference>
<keyword evidence="3" id="KW-1185">Reference proteome</keyword>
<organism evidence="2 3">
    <name type="scientific">Congregibacter brevis</name>
    <dbReference type="NCBI Taxonomy" id="3081201"/>
    <lineage>
        <taxon>Bacteria</taxon>
        <taxon>Pseudomonadati</taxon>
        <taxon>Pseudomonadota</taxon>
        <taxon>Gammaproteobacteria</taxon>
        <taxon>Cellvibrionales</taxon>
        <taxon>Halieaceae</taxon>
        <taxon>Congregibacter</taxon>
    </lineage>
</organism>
<reference evidence="2 3" key="1">
    <citation type="submission" date="2023-10" db="EMBL/GenBank/DDBJ databases">
        <title>Two novel species belonging to the OM43/NOR5 clade.</title>
        <authorList>
            <person name="Park M."/>
        </authorList>
    </citation>
    <scope>NUCLEOTIDE SEQUENCE [LARGE SCALE GENOMIC DNA]</scope>
    <source>
        <strain evidence="2 3">IMCC45268</strain>
    </source>
</reference>
<dbReference type="InterPro" id="IPR003787">
    <property type="entry name" value="Sulphur_relay_DsrE/F-like"/>
</dbReference>
<dbReference type="PANTHER" id="PTHR38780">
    <property type="entry name" value="PROTEIN TUSC"/>
    <property type="match status" value="1"/>
</dbReference>
<evidence type="ECO:0000256" key="1">
    <source>
        <dbReference type="ARBA" id="ARBA00005996"/>
    </source>
</evidence>
<gene>
    <name evidence="2" type="ORF">R0137_11250</name>
</gene>
<protein>
    <submittedName>
        <fullName evidence="2">DsrE family protein</fullName>
    </submittedName>
</protein>
<dbReference type="InterPro" id="IPR027396">
    <property type="entry name" value="DsrEFH-like"/>
</dbReference>
<dbReference type="EMBL" id="CP136865">
    <property type="protein sequence ID" value="WOJ95819.1"/>
    <property type="molecule type" value="Genomic_DNA"/>
</dbReference>
<evidence type="ECO:0000313" key="2">
    <source>
        <dbReference type="EMBL" id="WOJ95819.1"/>
    </source>
</evidence>
<dbReference type="Pfam" id="PF02635">
    <property type="entry name" value="DsrE"/>
    <property type="match status" value="1"/>
</dbReference>
<evidence type="ECO:0000313" key="3">
    <source>
        <dbReference type="Proteomes" id="UP001626549"/>
    </source>
</evidence>
<dbReference type="SUPFAM" id="SSF75169">
    <property type="entry name" value="DsrEFH-like"/>
    <property type="match status" value="1"/>
</dbReference>
<dbReference type="Proteomes" id="UP001626549">
    <property type="component" value="Chromosome"/>
</dbReference>
<proteinExistence type="inferred from homology"/>
<dbReference type="Gene3D" id="3.40.1260.10">
    <property type="entry name" value="DsrEFH-like"/>
    <property type="match status" value="1"/>
</dbReference>
<name>A0ABZ0IAI4_9GAMM</name>
<dbReference type="RefSeq" id="WP_407326518.1">
    <property type="nucleotide sequence ID" value="NZ_CP136865.1"/>
</dbReference>
<sequence>MASDTPNRAPLVVFQTAPYEGSFARSALDLAMSLAVFAQQPRLVFCGDSVLSLNAGQSADSIGRKSLRKVVDSLPLYDVDTIYVDKTATQAFGLTTADLPDFTVLLSKSELRTLIREASHVISL</sequence>
<dbReference type="InterPro" id="IPR017462">
    <property type="entry name" value="Sulphur_relay_TusC/DsrF"/>
</dbReference>
<accession>A0ABZ0IAI4</accession>
<comment type="similarity">
    <text evidence="1">Belongs to the DsrF/TusC family.</text>
</comment>